<evidence type="ECO:0000256" key="1">
    <source>
        <dbReference type="SAM" id="Phobius"/>
    </source>
</evidence>
<evidence type="ECO:0000259" key="2">
    <source>
        <dbReference type="Pfam" id="PF11893"/>
    </source>
</evidence>
<dbReference type="Pfam" id="PF11893">
    <property type="entry name" value="DUF3413"/>
    <property type="match status" value="1"/>
</dbReference>
<feature type="transmembrane region" description="Helical" evidence="1">
    <location>
        <begin position="81"/>
        <end position="104"/>
    </location>
</feature>
<accession>A0AAX4HP87</accession>
<feature type="transmembrane region" description="Helical" evidence="1">
    <location>
        <begin position="43"/>
        <end position="69"/>
    </location>
</feature>
<dbReference type="SUPFAM" id="SSF53649">
    <property type="entry name" value="Alkaline phosphatase-like"/>
    <property type="match status" value="1"/>
</dbReference>
<feature type="transmembrane region" description="Helical" evidence="1">
    <location>
        <begin position="166"/>
        <end position="185"/>
    </location>
</feature>
<dbReference type="InterPro" id="IPR024588">
    <property type="entry name" value="YejM_N"/>
</dbReference>
<keyword evidence="1" id="KW-1133">Transmembrane helix</keyword>
<keyword evidence="1" id="KW-0812">Transmembrane</keyword>
<proteinExistence type="predicted"/>
<keyword evidence="1" id="KW-0472">Membrane</keyword>
<protein>
    <submittedName>
        <fullName evidence="3">DUF3413 domain-containing protein</fullName>
    </submittedName>
</protein>
<dbReference type="Proteomes" id="UP001324634">
    <property type="component" value="Chromosome"/>
</dbReference>
<organism evidence="3 4">
    <name type="scientific">Peredibacter starrii</name>
    <dbReference type="NCBI Taxonomy" id="28202"/>
    <lineage>
        <taxon>Bacteria</taxon>
        <taxon>Pseudomonadati</taxon>
        <taxon>Bdellovibrionota</taxon>
        <taxon>Bacteriovoracia</taxon>
        <taxon>Bacteriovoracales</taxon>
        <taxon>Bacteriovoracaceae</taxon>
        <taxon>Peredibacter</taxon>
    </lineage>
</organism>
<dbReference type="Gene3D" id="3.40.720.10">
    <property type="entry name" value="Alkaline Phosphatase, subunit A"/>
    <property type="match status" value="1"/>
</dbReference>
<dbReference type="AlphaFoldDB" id="A0AAX4HP87"/>
<dbReference type="EMBL" id="CP139487">
    <property type="protein sequence ID" value="WPU64973.1"/>
    <property type="molecule type" value="Genomic_DNA"/>
</dbReference>
<feature type="transmembrane region" description="Helical" evidence="1">
    <location>
        <begin position="12"/>
        <end position="31"/>
    </location>
</feature>
<gene>
    <name evidence="3" type="ORF">SOO65_19955</name>
</gene>
<dbReference type="KEGG" id="psti:SOO65_19955"/>
<reference evidence="3 4" key="1">
    <citation type="submission" date="2023-11" db="EMBL/GenBank/DDBJ databases">
        <title>Peredibacter starrii A3.12.</title>
        <authorList>
            <person name="Mitchell R.J."/>
        </authorList>
    </citation>
    <scope>NUCLEOTIDE SEQUENCE [LARGE SCALE GENOMIC DNA]</scope>
    <source>
        <strain evidence="3 4">A3.12</strain>
    </source>
</reference>
<dbReference type="InterPro" id="IPR017850">
    <property type="entry name" value="Alkaline_phosphatase_core_sf"/>
</dbReference>
<sequence length="510" mass="57531">MNRRSFGLSWGRKIFFGISWPLSTLIALLYLKSFVLPQTATDWVYYVTTLIGHYGIANALVYFLLYCPIVLLMPTYYVSRFWSLILILVLNSFILLDAIAFSSYQLHIYSFLSKLVMSEGIQNLVGPNGTMLGVIGLIVLAVVIWIRGEKVWRYMQTRFSNPVKNWYLVLIVLCLVIGKAIYHYGSIDPRLSSLFPLDFNPKRETETKVVDTRTLHYPSSKLNCTGKSNPNIVMIVIKEWSQDQLNSELMPNVFHMKRHGVSFNAHYGVSTDANGGIFSLYYSIPSSYQTTAKDINPAIMTEFDRRQYEIVDLGNDASATSTPAEHDEKTVQAFKDWADNRSSEVIQSYSLNLTFVQHPGEVDKHIQTVVLELQKEGLLKDTYIVMTGGYPGASNLMMPLLVFTPERKADEVDHATSHYDVIPTLMDTALGCKKVYHSVGLGTSLYDEGRDWLLVSGQDSFKILDLKNSVLTTVSGGDISDVSLKGGEAQPRRELIFKALKINNKYTKPN</sequence>
<keyword evidence="4" id="KW-1185">Reference proteome</keyword>
<evidence type="ECO:0000313" key="3">
    <source>
        <dbReference type="EMBL" id="WPU64973.1"/>
    </source>
</evidence>
<feature type="domain" description="Inner membrane protein YejM N-terminal" evidence="2">
    <location>
        <begin position="8"/>
        <end position="182"/>
    </location>
</feature>
<dbReference type="RefSeq" id="WP_321394796.1">
    <property type="nucleotide sequence ID" value="NZ_CP139487.1"/>
</dbReference>
<feature type="transmembrane region" description="Helical" evidence="1">
    <location>
        <begin position="124"/>
        <end position="146"/>
    </location>
</feature>
<name>A0AAX4HP87_9BACT</name>
<evidence type="ECO:0000313" key="4">
    <source>
        <dbReference type="Proteomes" id="UP001324634"/>
    </source>
</evidence>